<evidence type="ECO:0000256" key="10">
    <source>
        <dbReference type="ARBA" id="ARBA00022833"/>
    </source>
</evidence>
<feature type="region of interest" description="Disordered" evidence="16">
    <location>
        <begin position="547"/>
        <end position="586"/>
    </location>
</feature>
<keyword evidence="11 17" id="KW-1133">Transmembrane helix</keyword>
<keyword evidence="6 15" id="KW-0645">Protease</keyword>
<feature type="transmembrane region" description="Helical" evidence="17">
    <location>
        <begin position="518"/>
        <end position="540"/>
    </location>
</feature>
<evidence type="ECO:0000313" key="22">
    <source>
        <dbReference type="Proteomes" id="UP000094285"/>
    </source>
</evidence>
<dbReference type="EMBL" id="KV453909">
    <property type="protein sequence ID" value="ODV82454.1"/>
    <property type="molecule type" value="Genomic_DNA"/>
</dbReference>
<dbReference type="GeneID" id="30980449"/>
<evidence type="ECO:0000259" key="18">
    <source>
        <dbReference type="Pfam" id="PF04389"/>
    </source>
</evidence>
<dbReference type="Gene3D" id="3.40.630.10">
    <property type="entry name" value="Zn peptidases"/>
    <property type="match status" value="1"/>
</dbReference>
<dbReference type="GO" id="GO:0046872">
    <property type="term" value="F:metal ion binding"/>
    <property type="evidence" value="ECO:0007669"/>
    <property type="project" value="UniProtKB-KW"/>
</dbReference>
<protein>
    <recommendedName>
        <fullName evidence="15">Peptide hydrolase</fullName>
        <ecNumber evidence="15">3.4.-.-</ecNumber>
    </recommendedName>
</protein>
<dbReference type="InterPro" id="IPR007484">
    <property type="entry name" value="Peptidase_M28"/>
</dbReference>
<name>A0A1E4SSH0_9ASCO</name>
<evidence type="ECO:0000256" key="17">
    <source>
        <dbReference type="SAM" id="Phobius"/>
    </source>
</evidence>
<dbReference type="STRING" id="984487.A0A1E4SSH0"/>
<dbReference type="RefSeq" id="XP_020067576.1">
    <property type="nucleotide sequence ID" value="XM_020206312.1"/>
</dbReference>
<dbReference type="InterPro" id="IPR048024">
    <property type="entry name" value="Fxna-like_M28_dom"/>
</dbReference>
<evidence type="ECO:0000259" key="20">
    <source>
        <dbReference type="Pfam" id="PF22251"/>
    </source>
</evidence>
<dbReference type="GO" id="GO:0006508">
    <property type="term" value="P:proteolysis"/>
    <property type="evidence" value="ECO:0007669"/>
    <property type="project" value="UniProtKB-KW"/>
</dbReference>
<dbReference type="InterPro" id="IPR053976">
    <property type="entry name" value="PFF1_TM"/>
</dbReference>
<keyword evidence="8 15" id="KW-0479">Metal-binding</keyword>
<keyword evidence="22" id="KW-1185">Reference proteome</keyword>
<evidence type="ECO:0000256" key="7">
    <source>
        <dbReference type="ARBA" id="ARBA00022692"/>
    </source>
</evidence>
<proteinExistence type="inferred from homology"/>
<comment type="similarity">
    <text evidence="4 15">Belongs to the peptidase M28 family.</text>
</comment>
<feature type="domain" description="Vacuolar membrane protease transmembrane" evidence="20">
    <location>
        <begin position="414"/>
        <end position="570"/>
    </location>
</feature>
<keyword evidence="10 15" id="KW-0862">Zinc</keyword>
<evidence type="ECO:0000256" key="5">
    <source>
        <dbReference type="ARBA" id="ARBA00022554"/>
    </source>
</evidence>
<reference evidence="22" key="1">
    <citation type="submission" date="2016-05" db="EMBL/GenBank/DDBJ databases">
        <title>Comparative genomics of biotechnologically important yeasts.</title>
        <authorList>
            <consortium name="DOE Joint Genome Institute"/>
            <person name="Riley R."/>
            <person name="Haridas S."/>
            <person name="Wolfe K.H."/>
            <person name="Lopes M.R."/>
            <person name="Hittinger C.T."/>
            <person name="Goker M."/>
            <person name="Salamov A."/>
            <person name="Wisecaver J."/>
            <person name="Long T.M."/>
            <person name="Aerts A.L."/>
            <person name="Barry K."/>
            <person name="Choi C."/>
            <person name="Clum A."/>
            <person name="Coughlan A.Y."/>
            <person name="Deshpande S."/>
            <person name="Douglass A.P."/>
            <person name="Hanson S.J."/>
            <person name="Klenk H.-P."/>
            <person name="Labutti K."/>
            <person name="Lapidus A."/>
            <person name="Lindquist E."/>
            <person name="Lipzen A."/>
            <person name="Meier-Kolthoff J.P."/>
            <person name="Ohm R.A."/>
            <person name="Otillar R.P."/>
            <person name="Pangilinan J."/>
            <person name="Peng Y."/>
            <person name="Rokas A."/>
            <person name="Rosa C.A."/>
            <person name="Scheuner C."/>
            <person name="Sibirny A.A."/>
            <person name="Slot J.C."/>
            <person name="Stielow J.B."/>
            <person name="Sun H."/>
            <person name="Kurtzman C.P."/>
            <person name="Blackwell M."/>
            <person name="Grigoriev I.V."/>
            <person name="Jeffries T.W."/>
        </authorList>
    </citation>
    <scope>NUCLEOTIDE SEQUENCE [LARGE SCALE GENOMIC DNA]</scope>
    <source>
        <strain evidence="22">NRRL Y-17324</strain>
    </source>
</reference>
<evidence type="ECO:0000256" key="9">
    <source>
        <dbReference type="ARBA" id="ARBA00022801"/>
    </source>
</evidence>
<feature type="transmembrane region" description="Helical" evidence="17">
    <location>
        <begin position="37"/>
        <end position="54"/>
    </location>
</feature>
<feature type="domain" description="Vacuolar membrane protease transmembrane" evidence="20">
    <location>
        <begin position="595"/>
        <end position="667"/>
    </location>
</feature>
<dbReference type="Pfam" id="PF04389">
    <property type="entry name" value="Peptidase_M28"/>
    <property type="match status" value="1"/>
</dbReference>
<feature type="transmembrane region" description="Helical" evidence="17">
    <location>
        <begin position="446"/>
        <end position="472"/>
    </location>
</feature>
<comment type="function">
    <text evidence="2">May be involved in vacuolar sorting and osmoregulation.</text>
</comment>
<dbReference type="GO" id="GO:0008235">
    <property type="term" value="F:metalloexopeptidase activity"/>
    <property type="evidence" value="ECO:0007669"/>
    <property type="project" value="InterPro"/>
</dbReference>
<feature type="transmembrane region" description="Helical" evidence="17">
    <location>
        <begin position="642"/>
        <end position="661"/>
    </location>
</feature>
<dbReference type="SUPFAM" id="SSF53187">
    <property type="entry name" value="Zn-dependent exopeptidases"/>
    <property type="match status" value="1"/>
</dbReference>
<feature type="domain" description="Peptidase M28" evidence="18">
    <location>
        <begin position="147"/>
        <end position="337"/>
    </location>
</feature>
<accession>A0A1E4SSH0</accession>
<feature type="transmembrane region" description="Helical" evidence="17">
    <location>
        <begin position="668"/>
        <end position="684"/>
    </location>
</feature>
<keyword evidence="12 21" id="KW-0482">Metalloprotease</keyword>
<sequence>MAEASRDESSSLRSSQSRTNPFVKLVRSTFGYRKTSLTFFILLTFLFTFLTSHYDNDLESSVPLPTNGLEQESLEYAWKALQVIGRYQHPYGSPSNDFVHDSLESSIKEAIASKKYAEYDNDLNYTNNILYRFPAGSNVVHYYESNNLVVRINGTDPSLPALLLSSHYDSVPTSFGITDDGVGVASMLGLLHYYTHHSTKQPLRTIVLNFNNDEEFGLYGASSFLNHPFFKDIAYFLNLEGTGAGGKAFLFRGTDYGIVNHFKKVRYPYGNSIFQQGFDNGLIHSETDFKIYKENGGIRGLDVAFYKPRDIYHTTRDDIRHTGIKSLWHMLSIALDFTEGLQTEIDLDVEAPEESNDFALYFSFFNHFVAFSTSKIVLVNTILLVLVPLISIPFLVVIFQYKHNWNLSFVNVLKFPLSFVLSILALDIFVDVAVVSQNPFIANSSVVLLVFTSLAVFLLVNYVILNGINWVFKSYNVINHDEKLIVNIEISILTWLALIYSTYKLSTNRIGDDHTGELPVTILFVLQSIGSLLGLIGWSFKQGKHDVSKDDESSQPLLDGQRTYGTQEGESNDELDTSIGNDDTSSLSFEHPLPESKFRSYDWSIQFLFIVPLSSLIIYNSGYLILDGLNKSIQESLKAEKLIYLFLQLFVIIWSIPFLPFIFKFNRIIIALLLVFSVTGALLVQNSDAFDINNPLKLRFIQTVDLNSSTQSHVKVLGRIDSPMRAVLNDIPSVKNSGQTVSCSDVGDGLEECSYKSDLAPAFGEKHNFTTDLIDIHVVKNSTANNDYPFGLLSAEIKIHVPKNRMCNLRFNFSESNSIFASLINTDAPVKTFIWYNDKKQGNGTEKHADTLAIPEGFSVDKDGNYVYRLHDGINALNLNKLDWDKDYHLGFQWLPDLVATGSNEFDSELILKLGIQTECFWADLNPLVIDGKAASHVPALEELVHYSPVYVSWANRDRGLVSASKYIEI</sequence>
<dbReference type="EC" id="3.4.-.-" evidence="15"/>
<dbReference type="PANTHER" id="PTHR12147">
    <property type="entry name" value="METALLOPEPTIDASE M28 FAMILY MEMBER"/>
    <property type="match status" value="1"/>
</dbReference>
<keyword evidence="5" id="KW-0926">Vacuole</keyword>
<evidence type="ECO:0000256" key="4">
    <source>
        <dbReference type="ARBA" id="ARBA00010918"/>
    </source>
</evidence>
<evidence type="ECO:0000256" key="3">
    <source>
        <dbReference type="ARBA" id="ARBA00004128"/>
    </source>
</evidence>
<evidence type="ECO:0000259" key="19">
    <source>
        <dbReference type="Pfam" id="PF22250"/>
    </source>
</evidence>
<gene>
    <name evidence="21" type="ORF">CANTADRAFT_146425</name>
</gene>
<keyword evidence="13 17" id="KW-0472">Membrane</keyword>
<evidence type="ECO:0000256" key="6">
    <source>
        <dbReference type="ARBA" id="ARBA00022670"/>
    </source>
</evidence>
<evidence type="ECO:0000256" key="8">
    <source>
        <dbReference type="ARBA" id="ARBA00022723"/>
    </source>
</evidence>
<dbReference type="Proteomes" id="UP000094285">
    <property type="component" value="Unassembled WGS sequence"/>
</dbReference>
<dbReference type="GO" id="GO:0000329">
    <property type="term" value="C:fungal-type vacuole membrane"/>
    <property type="evidence" value="ECO:0007669"/>
    <property type="project" value="EnsemblFungi"/>
</dbReference>
<keyword evidence="7 17" id="KW-0812">Transmembrane</keyword>
<dbReference type="OrthoDB" id="76293at2759"/>
<dbReference type="AlphaFoldDB" id="A0A1E4SSH0"/>
<comment type="cofactor">
    <cofactor evidence="1">
        <name>Zn(2+)</name>
        <dbReference type="ChEBI" id="CHEBI:29105"/>
    </cofactor>
</comment>
<evidence type="ECO:0000256" key="1">
    <source>
        <dbReference type="ARBA" id="ARBA00001947"/>
    </source>
</evidence>
<keyword evidence="14" id="KW-0325">Glycoprotein</keyword>
<dbReference type="Pfam" id="PF22251">
    <property type="entry name" value="PFF1_TM"/>
    <property type="match status" value="2"/>
</dbReference>
<evidence type="ECO:0000313" key="21">
    <source>
        <dbReference type="EMBL" id="ODV82454.1"/>
    </source>
</evidence>
<feature type="domain" description="Vacuolar membrane protease C-terminal" evidence="19">
    <location>
        <begin position="696"/>
        <end position="963"/>
    </location>
</feature>
<dbReference type="InterPro" id="IPR045175">
    <property type="entry name" value="M28_fam"/>
</dbReference>
<organism evidence="21 22">
    <name type="scientific">Suhomyces tanzawaensis NRRL Y-17324</name>
    <dbReference type="NCBI Taxonomy" id="984487"/>
    <lineage>
        <taxon>Eukaryota</taxon>
        <taxon>Fungi</taxon>
        <taxon>Dikarya</taxon>
        <taxon>Ascomycota</taxon>
        <taxon>Saccharomycotina</taxon>
        <taxon>Pichiomycetes</taxon>
        <taxon>Debaryomycetaceae</taxon>
        <taxon>Suhomyces</taxon>
    </lineage>
</organism>
<feature type="transmembrane region" description="Helical" evidence="17">
    <location>
        <begin position="607"/>
        <end position="626"/>
    </location>
</feature>
<dbReference type="CDD" id="cd03875">
    <property type="entry name" value="M28_Fxna_like"/>
    <property type="match status" value="1"/>
</dbReference>
<comment type="subcellular location">
    <subcellularLocation>
        <location evidence="3">Vacuole membrane</location>
        <topology evidence="3">Multi-pass membrane protein</topology>
    </subcellularLocation>
</comment>
<keyword evidence="9 15" id="KW-0378">Hydrolase</keyword>
<dbReference type="PANTHER" id="PTHR12147:SF58">
    <property type="entry name" value="VACUOLAR MEMBRANE PROTEASE"/>
    <property type="match status" value="1"/>
</dbReference>
<dbReference type="InterPro" id="IPR053975">
    <property type="entry name" value="PFF1_C"/>
</dbReference>
<evidence type="ECO:0000256" key="2">
    <source>
        <dbReference type="ARBA" id="ARBA00003273"/>
    </source>
</evidence>
<evidence type="ECO:0000256" key="11">
    <source>
        <dbReference type="ARBA" id="ARBA00022989"/>
    </source>
</evidence>
<evidence type="ECO:0000256" key="16">
    <source>
        <dbReference type="SAM" id="MobiDB-lite"/>
    </source>
</evidence>
<feature type="transmembrane region" description="Helical" evidence="17">
    <location>
        <begin position="484"/>
        <end position="503"/>
    </location>
</feature>
<evidence type="ECO:0000256" key="12">
    <source>
        <dbReference type="ARBA" id="ARBA00023049"/>
    </source>
</evidence>
<evidence type="ECO:0000256" key="15">
    <source>
        <dbReference type="RuleBase" id="RU361240"/>
    </source>
</evidence>
<evidence type="ECO:0000256" key="13">
    <source>
        <dbReference type="ARBA" id="ARBA00023136"/>
    </source>
</evidence>
<dbReference type="Pfam" id="PF22250">
    <property type="entry name" value="PFF1_C"/>
    <property type="match status" value="1"/>
</dbReference>
<feature type="transmembrane region" description="Helical" evidence="17">
    <location>
        <begin position="411"/>
        <end position="434"/>
    </location>
</feature>
<evidence type="ECO:0000256" key="14">
    <source>
        <dbReference type="ARBA" id="ARBA00023180"/>
    </source>
</evidence>
<feature type="transmembrane region" description="Helical" evidence="17">
    <location>
        <begin position="376"/>
        <end position="399"/>
    </location>
</feature>